<protein>
    <submittedName>
        <fullName evidence="2">Lysine--tRNA ligase</fullName>
        <ecNumber evidence="2">6.1.1.6</ecNumber>
    </submittedName>
</protein>
<organism evidence="2 3">
    <name type="scientific">Vibrio parahaemolyticus</name>
    <dbReference type="NCBI Taxonomy" id="670"/>
    <lineage>
        <taxon>Bacteria</taxon>
        <taxon>Pseudomonadati</taxon>
        <taxon>Pseudomonadota</taxon>
        <taxon>Gammaproteobacteria</taxon>
        <taxon>Vibrionales</taxon>
        <taxon>Vibrionaceae</taxon>
        <taxon>Vibrio</taxon>
    </lineage>
</organism>
<dbReference type="GO" id="GO:0004824">
    <property type="term" value="F:lysine-tRNA ligase activity"/>
    <property type="evidence" value="ECO:0007669"/>
    <property type="project" value="UniProtKB-EC"/>
</dbReference>
<name>A0A227J329_VIBPH</name>
<comment type="caution">
    <text evidence="2">The sequence shown here is derived from an EMBL/GenBank/DDBJ whole genome shotgun (WGS) entry which is preliminary data.</text>
</comment>
<feature type="non-terminal residue" evidence="2">
    <location>
        <position position="1"/>
    </location>
</feature>
<dbReference type="GO" id="GO:0005829">
    <property type="term" value="C:cytosol"/>
    <property type="evidence" value="ECO:0007669"/>
    <property type="project" value="TreeGrafter"/>
</dbReference>
<dbReference type="GO" id="GO:0000049">
    <property type="term" value="F:tRNA binding"/>
    <property type="evidence" value="ECO:0007669"/>
    <property type="project" value="TreeGrafter"/>
</dbReference>
<accession>A0A227J329</accession>
<proteinExistence type="predicted"/>
<keyword evidence="2" id="KW-0436">Ligase</keyword>
<dbReference type="EMBL" id="NIXT01003188">
    <property type="protein sequence ID" value="OXE29509.1"/>
    <property type="molecule type" value="Genomic_DNA"/>
</dbReference>
<feature type="non-terminal residue" evidence="2">
    <location>
        <position position="107"/>
    </location>
</feature>
<sequence length="107" mass="12162">YKDLMDFTEELLSSVALEVLGSTSMPYGEDTVEFGGKYARMSMFEAIKHYNPDHAQIQALTEEDLQNRELMVSIAKSVHVEVEPFWTCGQLLEEIFGETAEPKLMQP</sequence>
<evidence type="ECO:0000313" key="3">
    <source>
        <dbReference type="Proteomes" id="UP000214596"/>
    </source>
</evidence>
<dbReference type="Proteomes" id="UP000214596">
    <property type="component" value="Unassembled WGS sequence"/>
</dbReference>
<dbReference type="EC" id="6.1.1.6" evidence="2"/>
<dbReference type="Gene3D" id="3.30.930.10">
    <property type="entry name" value="Bira Bifunctional Protein, Domain 2"/>
    <property type="match status" value="1"/>
</dbReference>
<evidence type="ECO:0000256" key="1">
    <source>
        <dbReference type="ARBA" id="ARBA00022741"/>
    </source>
</evidence>
<dbReference type="STRING" id="670.ACZ92_15745"/>
<dbReference type="PANTHER" id="PTHR42918:SF15">
    <property type="entry name" value="LYSINE--TRNA LIGASE, CHLOROPLASTIC_MITOCHONDRIAL"/>
    <property type="match status" value="1"/>
</dbReference>
<dbReference type="GO" id="GO:0006430">
    <property type="term" value="P:lysyl-tRNA aminoacylation"/>
    <property type="evidence" value="ECO:0007669"/>
    <property type="project" value="TreeGrafter"/>
</dbReference>
<dbReference type="InterPro" id="IPR045864">
    <property type="entry name" value="aa-tRNA-synth_II/BPL/LPL"/>
</dbReference>
<keyword evidence="1" id="KW-0547">Nucleotide-binding</keyword>
<gene>
    <name evidence="2" type="primary">lysS</name>
    <name evidence="2" type="ORF">CA163_28275</name>
</gene>
<reference evidence="2 3" key="1">
    <citation type="journal article" date="2017" name="Appl. Environ. Microbiol.">
        <title>Parallel evolution of two clades of a major Atlantic endemic Vibrio parahaemolyticus pathogen lineage by independent acquisition of related pathogenicity islands.</title>
        <authorList>
            <person name="Xu F."/>
            <person name="Gonzalez-Escalona N."/>
            <person name="Drees K.P."/>
            <person name="Sebra R.P."/>
            <person name="Cooper V.S."/>
            <person name="Jones S.H."/>
            <person name="Whistler C.A."/>
        </authorList>
    </citation>
    <scope>NUCLEOTIDE SEQUENCE [LARGE SCALE GENOMIC DNA]</scope>
    <source>
        <strain evidence="2 3">MAVP-3</strain>
    </source>
</reference>
<dbReference type="SUPFAM" id="SSF55681">
    <property type="entry name" value="Class II aaRS and biotin synthetases"/>
    <property type="match status" value="1"/>
</dbReference>
<dbReference type="AlphaFoldDB" id="A0A227J329"/>
<dbReference type="PANTHER" id="PTHR42918">
    <property type="entry name" value="LYSYL-TRNA SYNTHETASE"/>
    <property type="match status" value="1"/>
</dbReference>
<evidence type="ECO:0000313" key="2">
    <source>
        <dbReference type="EMBL" id="OXE29509.1"/>
    </source>
</evidence>